<sequence>MRKTSVAVAALLLAVPAALAGCGGGGKARVSPVAMPSVPAPTPEPLTPQAATQAFQSYIVNDDVARAAGDERLALSWVSDGQFALTASEYRKAAFDGRQVARYTYGRPRLYVPKIEEKTYPQWFVADVRRGVAGASGKDAGGRQTLMGFVRKSAADGWTLSSTTALAPKAHMPKVLVDADGYATSLSPTDASLLIKPRSLPGIQATIASEGPDSVATGVMRTGAFTTGLYSQTRREVRKARNLNRQTVVVATGFPLFALRAEHGAALVLYALSRNTTLTPKSGDRDSKPPIPAEVAFLLDGTVDGNEIDMYETLQMAAYDPGRAKKGATQAKADVLGQVGGYIKASTPPLKSP</sequence>
<keyword evidence="1" id="KW-0732">Signal</keyword>
<evidence type="ECO:0000256" key="1">
    <source>
        <dbReference type="SAM" id="SignalP"/>
    </source>
</evidence>
<evidence type="ECO:0000313" key="4">
    <source>
        <dbReference type="Proteomes" id="UP000774570"/>
    </source>
</evidence>
<reference evidence="3 4" key="1">
    <citation type="submission" date="2021-07" db="EMBL/GenBank/DDBJ databases">
        <title>Actinomadura sp. PM05-2 isolated from lichen.</title>
        <authorList>
            <person name="Somphong A."/>
            <person name="Phongsopitanun W."/>
            <person name="Tanasupawat S."/>
            <person name="Peongsungnone V."/>
        </authorList>
    </citation>
    <scope>NUCLEOTIDE SEQUENCE [LARGE SCALE GENOMIC DNA]</scope>
    <source>
        <strain evidence="3 4">PM05-2</strain>
    </source>
</reference>
<organism evidence="3 4">
    <name type="scientific">Actinomadura parmotrematis</name>
    <dbReference type="NCBI Taxonomy" id="2864039"/>
    <lineage>
        <taxon>Bacteria</taxon>
        <taxon>Bacillati</taxon>
        <taxon>Actinomycetota</taxon>
        <taxon>Actinomycetes</taxon>
        <taxon>Streptosporangiales</taxon>
        <taxon>Thermomonosporaceae</taxon>
        <taxon>Actinomadura</taxon>
    </lineage>
</organism>
<dbReference type="Pfam" id="PF26366">
    <property type="entry name" value="DUF8094"/>
    <property type="match status" value="1"/>
</dbReference>
<dbReference type="Proteomes" id="UP000774570">
    <property type="component" value="Unassembled WGS sequence"/>
</dbReference>
<dbReference type="RefSeq" id="WP_220170786.1">
    <property type="nucleotide sequence ID" value="NZ_JAIBOA010000036.1"/>
</dbReference>
<name>A0ABS7G4B1_9ACTN</name>
<dbReference type="InterPro" id="IPR058407">
    <property type="entry name" value="DUF8094"/>
</dbReference>
<evidence type="ECO:0000259" key="2">
    <source>
        <dbReference type="Pfam" id="PF26366"/>
    </source>
</evidence>
<dbReference type="PROSITE" id="PS51257">
    <property type="entry name" value="PROKAR_LIPOPROTEIN"/>
    <property type="match status" value="1"/>
</dbReference>
<feature type="signal peptide" evidence="1">
    <location>
        <begin position="1"/>
        <end position="20"/>
    </location>
</feature>
<feature type="chain" id="PRO_5045914766" description="DUF8094 domain-containing protein" evidence="1">
    <location>
        <begin position="21"/>
        <end position="353"/>
    </location>
</feature>
<accession>A0ABS7G4B1</accession>
<protein>
    <recommendedName>
        <fullName evidence="2">DUF8094 domain-containing protein</fullName>
    </recommendedName>
</protein>
<comment type="caution">
    <text evidence="3">The sequence shown here is derived from an EMBL/GenBank/DDBJ whole genome shotgun (WGS) entry which is preliminary data.</text>
</comment>
<feature type="domain" description="DUF8094" evidence="2">
    <location>
        <begin position="46"/>
        <end position="346"/>
    </location>
</feature>
<proteinExistence type="predicted"/>
<gene>
    <name evidence="3" type="ORF">K1Y72_34705</name>
</gene>
<evidence type="ECO:0000313" key="3">
    <source>
        <dbReference type="EMBL" id="MBW8487549.1"/>
    </source>
</evidence>
<dbReference type="EMBL" id="JAIBOA010000036">
    <property type="protein sequence ID" value="MBW8487549.1"/>
    <property type="molecule type" value="Genomic_DNA"/>
</dbReference>
<keyword evidence="4" id="KW-1185">Reference proteome</keyword>